<keyword evidence="3" id="KW-1185">Reference proteome</keyword>
<dbReference type="Proteomes" id="UP001320876">
    <property type="component" value="Unassembled WGS sequence"/>
</dbReference>
<dbReference type="InterPro" id="IPR036515">
    <property type="entry name" value="Transposase_17_sf"/>
</dbReference>
<dbReference type="InterPro" id="IPR002686">
    <property type="entry name" value="Transposase_17"/>
</dbReference>
<proteinExistence type="predicted"/>
<dbReference type="RefSeq" id="WP_264490773.1">
    <property type="nucleotide sequence ID" value="NZ_JAPDDT010000039.1"/>
</dbReference>
<comment type="caution">
    <text evidence="2">The sequence shown here is derived from an EMBL/GenBank/DDBJ whole genome shotgun (WGS) entry which is preliminary data.</text>
</comment>
<feature type="domain" description="Transposase IS200-like" evidence="1">
    <location>
        <begin position="17"/>
        <end position="134"/>
    </location>
</feature>
<evidence type="ECO:0000259" key="1">
    <source>
        <dbReference type="SMART" id="SM01321"/>
    </source>
</evidence>
<gene>
    <name evidence="2" type="ORF">OKA05_29220</name>
</gene>
<dbReference type="InterPro" id="IPR052715">
    <property type="entry name" value="RAYT_transposase"/>
</dbReference>
<evidence type="ECO:0000313" key="2">
    <source>
        <dbReference type="EMBL" id="MCW1926665.1"/>
    </source>
</evidence>
<dbReference type="Gene3D" id="3.30.70.1290">
    <property type="entry name" value="Transposase IS200-like"/>
    <property type="match status" value="1"/>
</dbReference>
<accession>A0ABT3GT20</accession>
<organism evidence="2 3">
    <name type="scientific">Luteolibacter arcticus</name>
    <dbReference type="NCBI Taxonomy" id="1581411"/>
    <lineage>
        <taxon>Bacteria</taxon>
        <taxon>Pseudomonadati</taxon>
        <taxon>Verrucomicrobiota</taxon>
        <taxon>Verrucomicrobiia</taxon>
        <taxon>Verrucomicrobiales</taxon>
        <taxon>Verrucomicrobiaceae</taxon>
        <taxon>Luteolibacter</taxon>
    </lineage>
</organism>
<evidence type="ECO:0000313" key="3">
    <source>
        <dbReference type="Proteomes" id="UP001320876"/>
    </source>
</evidence>
<reference evidence="2 3" key="1">
    <citation type="submission" date="2022-10" db="EMBL/GenBank/DDBJ databases">
        <title>Luteolibacter arcticus strain CCTCC AB 2014275, whole genome shotgun sequencing project.</title>
        <authorList>
            <person name="Zhao G."/>
            <person name="Shen L."/>
        </authorList>
    </citation>
    <scope>NUCLEOTIDE SEQUENCE [LARGE SCALE GENOMIC DNA]</scope>
    <source>
        <strain evidence="2 3">CCTCC AB 2014275</strain>
    </source>
</reference>
<protein>
    <recommendedName>
        <fullName evidence="1">Transposase IS200-like domain-containing protein</fullName>
    </recommendedName>
</protein>
<dbReference type="NCBIfam" id="NF047646">
    <property type="entry name" value="REP_Tyr_transpos"/>
    <property type="match status" value="1"/>
</dbReference>
<sequence length="183" mass="21590">MPDTSPPWPHAPPHWILQGGTYFVTAATYHRQRLFDSPEKLDVVTGILIDTAREFGWQLRSWAVFANHYHWLADSPAGSGESLRIWLTELHRRTAIEANQLSGTIGRRVWMNFRDTHITHQTSYLARLRYVNENPVKHRLVEQARDYKWCSAAWFETNAPKAFVESVRRFKIDRLRIWDDFDE</sequence>
<dbReference type="PANTHER" id="PTHR36966">
    <property type="entry name" value="REP-ASSOCIATED TYROSINE TRANSPOSASE"/>
    <property type="match status" value="1"/>
</dbReference>
<dbReference type="SUPFAM" id="SSF143422">
    <property type="entry name" value="Transposase IS200-like"/>
    <property type="match status" value="1"/>
</dbReference>
<name>A0ABT3GT20_9BACT</name>
<dbReference type="PANTHER" id="PTHR36966:SF1">
    <property type="entry name" value="REP-ASSOCIATED TYROSINE TRANSPOSASE"/>
    <property type="match status" value="1"/>
</dbReference>
<dbReference type="SMART" id="SM01321">
    <property type="entry name" value="Y1_Tnp"/>
    <property type="match status" value="1"/>
</dbReference>
<dbReference type="EMBL" id="JAPDDT010000039">
    <property type="protein sequence ID" value="MCW1926665.1"/>
    <property type="molecule type" value="Genomic_DNA"/>
</dbReference>